<dbReference type="InterPro" id="IPR041215">
    <property type="entry name" value="FlgO_dom"/>
</dbReference>
<dbReference type="RefSeq" id="WP_311367448.1">
    <property type="nucleotide sequence ID" value="NZ_JAVRHX010000001.1"/>
</dbReference>
<proteinExistence type="predicted"/>
<dbReference type="EMBL" id="JAVRHX010000001">
    <property type="protein sequence ID" value="MDT0593954.1"/>
    <property type="molecule type" value="Genomic_DNA"/>
</dbReference>
<gene>
    <name evidence="2" type="ORF">RM552_03750</name>
</gene>
<dbReference type="Proteomes" id="UP001253545">
    <property type="component" value="Unassembled WGS sequence"/>
</dbReference>
<comment type="caution">
    <text evidence="2">The sequence shown here is derived from an EMBL/GenBank/DDBJ whole genome shotgun (WGS) entry which is preliminary data.</text>
</comment>
<dbReference type="PROSITE" id="PS51257">
    <property type="entry name" value="PROKAR_LIPOPROTEIN"/>
    <property type="match status" value="1"/>
</dbReference>
<accession>A0ABU2ZMV1</accession>
<name>A0ABU2ZMV1_9ALTE</name>
<feature type="domain" description="FlgO" evidence="1">
    <location>
        <begin position="55"/>
        <end position="187"/>
    </location>
</feature>
<reference evidence="2 3" key="1">
    <citation type="submission" date="2023-09" db="EMBL/GenBank/DDBJ databases">
        <authorList>
            <person name="Rey-Velasco X."/>
        </authorList>
    </citation>
    <scope>NUCLEOTIDE SEQUENCE [LARGE SCALE GENOMIC DNA]</scope>
    <source>
        <strain evidence="2 3">P117</strain>
    </source>
</reference>
<evidence type="ECO:0000313" key="3">
    <source>
        <dbReference type="Proteomes" id="UP001253545"/>
    </source>
</evidence>
<evidence type="ECO:0000259" key="1">
    <source>
        <dbReference type="Pfam" id="PF17680"/>
    </source>
</evidence>
<evidence type="ECO:0000313" key="2">
    <source>
        <dbReference type="EMBL" id="MDT0593954.1"/>
    </source>
</evidence>
<organism evidence="2 3">
    <name type="scientific">Glaciecola petra</name>
    <dbReference type="NCBI Taxonomy" id="3075602"/>
    <lineage>
        <taxon>Bacteria</taxon>
        <taxon>Pseudomonadati</taxon>
        <taxon>Pseudomonadota</taxon>
        <taxon>Gammaproteobacteria</taxon>
        <taxon>Alteromonadales</taxon>
        <taxon>Alteromonadaceae</taxon>
        <taxon>Glaciecola</taxon>
    </lineage>
</organism>
<protein>
    <submittedName>
        <fullName evidence="2">FlgO family outer membrane protein</fullName>
    </submittedName>
</protein>
<dbReference type="Pfam" id="PF17680">
    <property type="entry name" value="FlgO"/>
    <property type="match status" value="1"/>
</dbReference>
<sequence>MKNSLNTIASFLLCVICLVLLFGMSGCANIIPNLYTKSETPHVQNLGNVEFHTHRLAQELFTGFTADRQYRYAVAGFVPVTSMQLDMTQQGPLMLLGQQLEQGLMTEAVKYGLVTQDFKASNSIIMSESYDRALSRDLSHLSQLQNIDYYITGTITPQQNGAIVNARVINVRNKDVVAAATGYFPGDLFWETEQVVMRNGQLYRTEK</sequence>
<keyword evidence="3" id="KW-1185">Reference proteome</keyword>